<dbReference type="EMBL" id="LFZN01000109">
    <property type="protein sequence ID" value="KXS98655.1"/>
    <property type="molecule type" value="Genomic_DNA"/>
</dbReference>
<comment type="caution">
    <text evidence="2">The sequence shown here is derived from an EMBL/GenBank/DDBJ whole genome shotgun (WGS) entry which is preliminary data.</text>
</comment>
<name>A0A139H891_9PEZI</name>
<evidence type="ECO:0000313" key="2">
    <source>
        <dbReference type="EMBL" id="KXS98655.1"/>
    </source>
</evidence>
<dbReference type="OrthoDB" id="10266339at2759"/>
<keyword evidence="1" id="KW-0175">Coiled coil</keyword>
<proteinExistence type="predicted"/>
<dbReference type="Proteomes" id="UP000070133">
    <property type="component" value="Unassembled WGS sequence"/>
</dbReference>
<dbReference type="AlphaFoldDB" id="A0A139H891"/>
<keyword evidence="3" id="KW-1185">Reference proteome</keyword>
<reference evidence="2 3" key="1">
    <citation type="submission" date="2015-07" db="EMBL/GenBank/DDBJ databases">
        <title>Comparative genomics of the Sigatoka disease complex on banana suggests a link between parallel evolutionary changes in Pseudocercospora fijiensis and Pseudocercospora eumusae and increased virulence on the banana host.</title>
        <authorList>
            <person name="Chang T.-C."/>
            <person name="Salvucci A."/>
            <person name="Crous P.W."/>
            <person name="Stergiopoulos I."/>
        </authorList>
    </citation>
    <scope>NUCLEOTIDE SEQUENCE [LARGE SCALE GENOMIC DNA]</scope>
    <source>
        <strain evidence="2 3">CBS 114824</strain>
    </source>
</reference>
<accession>A0A139H891</accession>
<feature type="coiled-coil region" evidence="1">
    <location>
        <begin position="167"/>
        <end position="198"/>
    </location>
</feature>
<protein>
    <submittedName>
        <fullName evidence="2">Uncharacterized protein</fullName>
    </submittedName>
</protein>
<organism evidence="2 3">
    <name type="scientific">Pseudocercospora eumusae</name>
    <dbReference type="NCBI Taxonomy" id="321146"/>
    <lineage>
        <taxon>Eukaryota</taxon>
        <taxon>Fungi</taxon>
        <taxon>Dikarya</taxon>
        <taxon>Ascomycota</taxon>
        <taxon>Pezizomycotina</taxon>
        <taxon>Dothideomycetes</taxon>
        <taxon>Dothideomycetidae</taxon>
        <taxon>Mycosphaerellales</taxon>
        <taxon>Mycosphaerellaceae</taxon>
        <taxon>Pseudocercospora</taxon>
    </lineage>
</organism>
<evidence type="ECO:0000256" key="1">
    <source>
        <dbReference type="SAM" id="Coils"/>
    </source>
</evidence>
<sequence length="250" mass="28694">MPFMPETTYNTRAGEVRAACRRQRKSAEDMTIDEICALPKDNLGYHRFKNAIWHAPRSGFSHIRVELAVQEARMLKGLKPLPNTFMQNTKYDAELRGLNFPRHHPDLKSWLEQHGVYTDETSIPIIDQKKLNGPCSWRKFAEKVANYVPPLRSVPPDWAAKLSPQEVAQREQARKAAIEELEEAVLEADDAFTTAQDEDSRSKAQVRLKKARFELRLVRGDDDLMELDGCSRLLSDLDSLWRTGETFTLI</sequence>
<gene>
    <name evidence="2" type="ORF">AC578_10076</name>
</gene>
<evidence type="ECO:0000313" key="3">
    <source>
        <dbReference type="Proteomes" id="UP000070133"/>
    </source>
</evidence>